<name>A0ACA9QEU0_9GLOM</name>
<dbReference type="EMBL" id="CAJVPT010050182">
    <property type="protein sequence ID" value="CAG8745504.1"/>
    <property type="molecule type" value="Genomic_DNA"/>
</dbReference>
<protein>
    <submittedName>
        <fullName evidence="1">5372_t:CDS:1</fullName>
    </submittedName>
</protein>
<keyword evidence="2" id="KW-1185">Reference proteome</keyword>
<proteinExistence type="predicted"/>
<reference evidence="1" key="1">
    <citation type="submission" date="2021-06" db="EMBL/GenBank/DDBJ databases">
        <authorList>
            <person name="Kallberg Y."/>
            <person name="Tangrot J."/>
            <person name="Rosling A."/>
        </authorList>
    </citation>
    <scope>NUCLEOTIDE SEQUENCE</scope>
    <source>
        <strain evidence="1">CL356</strain>
    </source>
</reference>
<accession>A0ACA9QEU0</accession>
<dbReference type="Proteomes" id="UP000789525">
    <property type="component" value="Unassembled WGS sequence"/>
</dbReference>
<sequence length="55" mass="6397">IITNETSVEIIHNFDGPKLPDSRLLRIKPSTTDLLANTNFTFMKNDEDRTQMTFR</sequence>
<evidence type="ECO:0000313" key="1">
    <source>
        <dbReference type="EMBL" id="CAG8745504.1"/>
    </source>
</evidence>
<organism evidence="1 2">
    <name type="scientific">Acaulospora colombiana</name>
    <dbReference type="NCBI Taxonomy" id="27376"/>
    <lineage>
        <taxon>Eukaryota</taxon>
        <taxon>Fungi</taxon>
        <taxon>Fungi incertae sedis</taxon>
        <taxon>Mucoromycota</taxon>
        <taxon>Glomeromycotina</taxon>
        <taxon>Glomeromycetes</taxon>
        <taxon>Diversisporales</taxon>
        <taxon>Acaulosporaceae</taxon>
        <taxon>Acaulospora</taxon>
    </lineage>
</organism>
<comment type="caution">
    <text evidence="1">The sequence shown here is derived from an EMBL/GenBank/DDBJ whole genome shotgun (WGS) entry which is preliminary data.</text>
</comment>
<gene>
    <name evidence="1" type="ORF">ACOLOM_LOCUS12418</name>
</gene>
<evidence type="ECO:0000313" key="2">
    <source>
        <dbReference type="Proteomes" id="UP000789525"/>
    </source>
</evidence>
<feature type="non-terminal residue" evidence="1">
    <location>
        <position position="1"/>
    </location>
</feature>